<keyword evidence="6" id="KW-1003">Cell membrane</keyword>
<evidence type="ECO:0000256" key="15">
    <source>
        <dbReference type="ARBA" id="ARBA00023326"/>
    </source>
</evidence>
<keyword evidence="7" id="KW-0134">Cell wall</keyword>
<dbReference type="InterPro" id="IPR000490">
    <property type="entry name" value="Glyco_hydro_17"/>
</dbReference>
<dbReference type="SUPFAM" id="SSF51445">
    <property type="entry name" value="(Trans)glycosidases"/>
    <property type="match status" value="1"/>
</dbReference>
<gene>
    <name evidence="22" type="ORF">BOTBODRAFT_27907</name>
</gene>
<evidence type="ECO:0000256" key="6">
    <source>
        <dbReference type="ARBA" id="ARBA00022475"/>
    </source>
</evidence>
<evidence type="ECO:0000256" key="2">
    <source>
        <dbReference type="ARBA" id="ARBA00004191"/>
    </source>
</evidence>
<evidence type="ECO:0000256" key="16">
    <source>
        <dbReference type="ARBA" id="ARBA00037649"/>
    </source>
</evidence>
<protein>
    <recommendedName>
        <fullName evidence="5">glucan endo-1,3-beta-D-glucosidase</fullName>
        <ecNumber evidence="5">3.2.1.39</ecNumber>
    </recommendedName>
    <alternativeName>
        <fullName evidence="18">Endo-1,3-beta-glucanase btgC</fullName>
    </alternativeName>
    <alternativeName>
        <fullName evidence="17">Laminarinase btgC</fullName>
    </alternativeName>
</protein>
<evidence type="ECO:0000256" key="10">
    <source>
        <dbReference type="ARBA" id="ARBA00022801"/>
    </source>
</evidence>
<organism evidence="22 23">
    <name type="scientific">Botryobasidium botryosum (strain FD-172 SS1)</name>
    <dbReference type="NCBI Taxonomy" id="930990"/>
    <lineage>
        <taxon>Eukaryota</taxon>
        <taxon>Fungi</taxon>
        <taxon>Dikarya</taxon>
        <taxon>Basidiomycota</taxon>
        <taxon>Agaricomycotina</taxon>
        <taxon>Agaricomycetes</taxon>
        <taxon>Cantharellales</taxon>
        <taxon>Botryobasidiaceae</taxon>
        <taxon>Botryobasidium</taxon>
    </lineage>
</organism>
<dbReference type="GO" id="GO:0005576">
    <property type="term" value="C:extracellular region"/>
    <property type="evidence" value="ECO:0007669"/>
    <property type="project" value="TreeGrafter"/>
</dbReference>
<evidence type="ECO:0000256" key="11">
    <source>
        <dbReference type="ARBA" id="ARBA00023136"/>
    </source>
</evidence>
<dbReference type="PANTHER" id="PTHR16631:SF17">
    <property type="entry name" value="GLUCAN ENDO-1,3-BETA-GLUCOSIDASE BTGC"/>
    <property type="match status" value="1"/>
</dbReference>
<dbReference type="InterPro" id="IPR017853">
    <property type="entry name" value="GH"/>
</dbReference>
<keyword evidence="12" id="KW-0325">Glycoprotein</keyword>
<dbReference type="STRING" id="930990.A0A067N6F3"/>
<dbReference type="PANTHER" id="PTHR16631">
    <property type="entry name" value="GLUCAN 1,3-BETA-GLUCOSIDASE"/>
    <property type="match status" value="1"/>
</dbReference>
<dbReference type="InParanoid" id="A0A067N6F3"/>
<evidence type="ECO:0000256" key="19">
    <source>
        <dbReference type="RuleBase" id="RU004335"/>
    </source>
</evidence>
<comment type="subcellular location">
    <subcellularLocation>
        <location evidence="3">Cell membrane</location>
        <topology evidence="3">Single-pass type II membrane protein</topology>
    </subcellularLocation>
    <subcellularLocation>
        <location evidence="2">Secreted</location>
        <location evidence="2">Cell wall</location>
    </subcellularLocation>
</comment>
<dbReference type="EC" id="3.2.1.39" evidence="5"/>
<keyword evidence="8" id="KW-0964">Secreted</keyword>
<comment type="similarity">
    <text evidence="4 19">Belongs to the glycosyl hydrolase 17 family.</text>
</comment>
<proteinExistence type="inferred from homology"/>
<evidence type="ECO:0000256" key="20">
    <source>
        <dbReference type="SAM" id="MobiDB-lite"/>
    </source>
</evidence>
<comment type="catalytic activity">
    <reaction evidence="1">
        <text>Hydrolysis of (1-&gt;3)-beta-D-glucosidic linkages in (1-&gt;3)-beta-D-glucans.</text>
        <dbReference type="EC" id="3.2.1.39"/>
    </reaction>
</comment>
<dbReference type="AlphaFoldDB" id="A0A067N6F3"/>
<feature type="region of interest" description="Disordered" evidence="20">
    <location>
        <begin position="62"/>
        <end position="83"/>
    </location>
</feature>
<dbReference type="GO" id="GO:0009277">
    <property type="term" value="C:fungal-type cell wall"/>
    <property type="evidence" value="ECO:0007669"/>
    <property type="project" value="TreeGrafter"/>
</dbReference>
<dbReference type="EMBL" id="KL198019">
    <property type="protein sequence ID" value="KDQ19321.1"/>
    <property type="molecule type" value="Genomic_DNA"/>
</dbReference>
<dbReference type="HOGENOM" id="CLU_011476_2_1_1"/>
<evidence type="ECO:0000256" key="5">
    <source>
        <dbReference type="ARBA" id="ARBA00012780"/>
    </source>
</evidence>
<dbReference type="GO" id="GO:0009986">
    <property type="term" value="C:cell surface"/>
    <property type="evidence" value="ECO:0007669"/>
    <property type="project" value="TreeGrafter"/>
</dbReference>
<dbReference type="GO" id="GO:0000272">
    <property type="term" value="P:polysaccharide catabolic process"/>
    <property type="evidence" value="ECO:0007669"/>
    <property type="project" value="UniProtKB-KW"/>
</dbReference>
<evidence type="ECO:0000256" key="4">
    <source>
        <dbReference type="ARBA" id="ARBA00008773"/>
    </source>
</evidence>
<dbReference type="Proteomes" id="UP000027195">
    <property type="component" value="Unassembled WGS sequence"/>
</dbReference>
<evidence type="ECO:0000256" key="13">
    <source>
        <dbReference type="ARBA" id="ARBA00023277"/>
    </source>
</evidence>
<keyword evidence="10 22" id="KW-0378">Hydrolase</keyword>
<dbReference type="Gene3D" id="3.20.20.80">
    <property type="entry name" value="Glycosidases"/>
    <property type="match status" value="2"/>
</dbReference>
<accession>A0A067N6F3</accession>
<dbReference type="GO" id="GO:0005886">
    <property type="term" value="C:plasma membrane"/>
    <property type="evidence" value="ECO:0007669"/>
    <property type="project" value="UniProtKB-SubCell"/>
</dbReference>
<evidence type="ECO:0000256" key="9">
    <source>
        <dbReference type="ARBA" id="ARBA00022729"/>
    </source>
</evidence>
<dbReference type="FunCoup" id="A0A067N6F3">
    <property type="interactions" value="41"/>
</dbReference>
<name>A0A067N6F3_BOTB1</name>
<evidence type="ECO:0000256" key="8">
    <source>
        <dbReference type="ARBA" id="ARBA00022525"/>
    </source>
</evidence>
<keyword evidence="21" id="KW-0812">Transmembrane</keyword>
<keyword evidence="15" id="KW-0624">Polysaccharide degradation</keyword>
<evidence type="ECO:0000313" key="23">
    <source>
        <dbReference type="Proteomes" id="UP000027195"/>
    </source>
</evidence>
<dbReference type="InterPro" id="IPR050732">
    <property type="entry name" value="Beta-glucan_modifiers"/>
</dbReference>
<evidence type="ECO:0000256" key="3">
    <source>
        <dbReference type="ARBA" id="ARBA00004401"/>
    </source>
</evidence>
<evidence type="ECO:0000256" key="18">
    <source>
        <dbReference type="ARBA" id="ARBA00043078"/>
    </source>
</evidence>
<evidence type="ECO:0000256" key="17">
    <source>
        <dbReference type="ARBA" id="ARBA00042373"/>
    </source>
</evidence>
<evidence type="ECO:0000256" key="21">
    <source>
        <dbReference type="SAM" id="Phobius"/>
    </source>
</evidence>
<keyword evidence="14" id="KW-0961">Cell wall biogenesis/degradation</keyword>
<keyword evidence="23" id="KW-1185">Reference proteome</keyword>
<evidence type="ECO:0000313" key="22">
    <source>
        <dbReference type="EMBL" id="KDQ19321.1"/>
    </source>
</evidence>
<keyword evidence="13" id="KW-0119">Carbohydrate metabolism</keyword>
<dbReference type="OrthoDB" id="68336at2759"/>
<dbReference type="GO" id="GO:0071555">
    <property type="term" value="P:cell wall organization"/>
    <property type="evidence" value="ECO:0007669"/>
    <property type="project" value="UniProtKB-KW"/>
</dbReference>
<comment type="function">
    <text evidence="16">Glucanases play a role in cell expansion during growth, in cell-cell fusion during mating, and in spore release during sporulation. This enzyme may be involved in beta-glucan degradation. Active on laminarin and lichenan.</text>
</comment>
<reference evidence="23" key="1">
    <citation type="journal article" date="2014" name="Proc. Natl. Acad. Sci. U.S.A.">
        <title>Extensive sampling of basidiomycete genomes demonstrates inadequacy of the white-rot/brown-rot paradigm for wood decay fungi.</title>
        <authorList>
            <person name="Riley R."/>
            <person name="Salamov A.A."/>
            <person name="Brown D.W."/>
            <person name="Nagy L.G."/>
            <person name="Floudas D."/>
            <person name="Held B.W."/>
            <person name="Levasseur A."/>
            <person name="Lombard V."/>
            <person name="Morin E."/>
            <person name="Otillar R."/>
            <person name="Lindquist E.A."/>
            <person name="Sun H."/>
            <person name="LaButti K.M."/>
            <person name="Schmutz J."/>
            <person name="Jabbour D."/>
            <person name="Luo H."/>
            <person name="Baker S.E."/>
            <person name="Pisabarro A.G."/>
            <person name="Walton J.D."/>
            <person name="Blanchette R.A."/>
            <person name="Henrissat B."/>
            <person name="Martin F."/>
            <person name="Cullen D."/>
            <person name="Hibbett D.S."/>
            <person name="Grigoriev I.V."/>
        </authorList>
    </citation>
    <scope>NUCLEOTIDE SEQUENCE [LARGE SCALE GENOMIC DNA]</scope>
    <source>
        <strain evidence="23">FD-172 SS1</strain>
    </source>
</reference>
<dbReference type="GO" id="GO:0042973">
    <property type="term" value="F:glucan endo-1,3-beta-D-glucosidase activity"/>
    <property type="evidence" value="ECO:0007669"/>
    <property type="project" value="UniProtKB-EC"/>
</dbReference>
<keyword evidence="9" id="KW-0732">Signal</keyword>
<sequence>MPSPSYHAVQPDMLDERSDWLRKQQRGSTRTKRIIYIGVAFLLAAIIAIAVGVTVSNNNKHKTSLSSTAGTVHSDPNDPSKFDKDPRLHRSFYGFAYTPLGAQMPSCGATQANVTEDIQLLSQLTPRIRIYGADCNQTALVLQAIQDTKVDMQVYLGIFVDDTDTVYTRQRDAVKKAIQDYGTDHIAGVTVGNEFMLNAVGDNGDATGAAGIKAATYLDNKIADFRSTLKSMNLAKTIPVGVADAGSYFNLQLLSAVDYGMANIHPWFALTTINDAAGWTYDFFQNTNVAQAANAPNHPDLYIAETGWPTKSSDAAHASNGAATASVANLQTFLDTFVCQSNANGTKYFFFEFFDEAWKDAQFGGVEGWWGIFDGNKKLKNVTIPNCVLS</sequence>
<keyword evidence="11 21" id="KW-0472">Membrane</keyword>
<evidence type="ECO:0000256" key="12">
    <source>
        <dbReference type="ARBA" id="ARBA00023180"/>
    </source>
</evidence>
<keyword evidence="21" id="KW-1133">Transmembrane helix</keyword>
<evidence type="ECO:0000256" key="14">
    <source>
        <dbReference type="ARBA" id="ARBA00023316"/>
    </source>
</evidence>
<evidence type="ECO:0000256" key="1">
    <source>
        <dbReference type="ARBA" id="ARBA00000382"/>
    </source>
</evidence>
<feature type="transmembrane region" description="Helical" evidence="21">
    <location>
        <begin position="34"/>
        <end position="55"/>
    </location>
</feature>
<evidence type="ECO:0000256" key="7">
    <source>
        <dbReference type="ARBA" id="ARBA00022512"/>
    </source>
</evidence>
<dbReference type="Pfam" id="PF00332">
    <property type="entry name" value="Glyco_hydro_17"/>
    <property type="match status" value="1"/>
</dbReference>